<organism evidence="2 3">
    <name type="scientific">Spiroplasma alleghenense</name>
    <dbReference type="NCBI Taxonomy" id="216931"/>
    <lineage>
        <taxon>Bacteria</taxon>
        <taxon>Bacillati</taxon>
        <taxon>Mycoplasmatota</taxon>
        <taxon>Mollicutes</taxon>
        <taxon>Entomoplasmatales</taxon>
        <taxon>Spiroplasmataceae</taxon>
        <taxon>Spiroplasma</taxon>
    </lineage>
</organism>
<dbReference type="AlphaFoldDB" id="A0A345Z4V6"/>
<dbReference type="Pfam" id="PF01418">
    <property type="entry name" value="HTH_6"/>
    <property type="match status" value="1"/>
</dbReference>
<evidence type="ECO:0000313" key="3">
    <source>
        <dbReference type="Proteomes" id="UP000254792"/>
    </source>
</evidence>
<dbReference type="OrthoDB" id="399959at2"/>
<protein>
    <recommendedName>
        <fullName evidence="1">HTH rpiR-type domain-containing protein</fullName>
    </recommendedName>
</protein>
<keyword evidence="3" id="KW-1185">Reference proteome</keyword>
<proteinExistence type="predicted"/>
<dbReference type="PANTHER" id="PTHR30514">
    <property type="entry name" value="GLUCOKINASE"/>
    <property type="match status" value="1"/>
</dbReference>
<dbReference type="KEGG" id="salx:SALLE_v1c09650"/>
<dbReference type="GO" id="GO:0003700">
    <property type="term" value="F:DNA-binding transcription factor activity"/>
    <property type="evidence" value="ECO:0007669"/>
    <property type="project" value="InterPro"/>
</dbReference>
<dbReference type="InterPro" id="IPR047640">
    <property type="entry name" value="RpiR-like"/>
</dbReference>
<evidence type="ECO:0000313" key="2">
    <source>
        <dbReference type="EMBL" id="AXK51635.1"/>
    </source>
</evidence>
<name>A0A345Z4V6_9MOLU</name>
<dbReference type="SUPFAM" id="SSF46689">
    <property type="entry name" value="Homeodomain-like"/>
    <property type="match status" value="1"/>
</dbReference>
<dbReference type="Proteomes" id="UP000254792">
    <property type="component" value="Chromosome"/>
</dbReference>
<evidence type="ECO:0000259" key="1">
    <source>
        <dbReference type="PROSITE" id="PS51071"/>
    </source>
</evidence>
<dbReference type="PROSITE" id="PS51071">
    <property type="entry name" value="HTH_RPIR"/>
    <property type="match status" value="1"/>
</dbReference>
<dbReference type="PANTHER" id="PTHR30514:SF10">
    <property type="entry name" value="MURR_RPIR FAMILY TRANSCRIPTIONAL REGULATOR"/>
    <property type="match status" value="1"/>
</dbReference>
<dbReference type="InterPro" id="IPR036388">
    <property type="entry name" value="WH-like_DNA-bd_sf"/>
</dbReference>
<accession>A0A345Z4V6</accession>
<gene>
    <name evidence="2" type="ORF">SALLE_v1c09650</name>
</gene>
<dbReference type="InterPro" id="IPR000281">
    <property type="entry name" value="HTH_RpiR"/>
</dbReference>
<dbReference type="Gene3D" id="1.10.10.10">
    <property type="entry name" value="Winged helix-like DNA-binding domain superfamily/Winged helix DNA-binding domain"/>
    <property type="match status" value="1"/>
</dbReference>
<dbReference type="RefSeq" id="WP_115558528.1">
    <property type="nucleotide sequence ID" value="NZ_CP031376.1"/>
</dbReference>
<feature type="domain" description="HTH rpiR-type" evidence="1">
    <location>
        <begin position="3"/>
        <end position="79"/>
    </location>
</feature>
<dbReference type="GO" id="GO:0097367">
    <property type="term" value="F:carbohydrate derivative binding"/>
    <property type="evidence" value="ECO:0007669"/>
    <property type="project" value="InterPro"/>
</dbReference>
<sequence>MKSVRENLINYNKVTTNELYKMICEFIIEQITLKNYPSMQEVAWSAFTTKSTVTRFCNQLGYTGYKELIYTLKNQDNNYYQNLDKVINASSSAGFQEYKKQLINDLNQFDQQITSIIALSEKINQAKNIYMFFSYEVEDTAKILIDFLQIINKNLFFSKSRKNMSVMLDNIKSDDLVLFVVAGMDNAYLENMFSLIKKDFSNTAVVSSISQFHKFDDCDLKITIDASVDKVIIYNKEIHLNYLFRQIINYLVSNNEKLLKTLNDQKYAF</sequence>
<dbReference type="EMBL" id="CP031376">
    <property type="protein sequence ID" value="AXK51635.1"/>
    <property type="molecule type" value="Genomic_DNA"/>
</dbReference>
<dbReference type="InterPro" id="IPR009057">
    <property type="entry name" value="Homeodomain-like_sf"/>
</dbReference>
<dbReference type="GO" id="GO:0003677">
    <property type="term" value="F:DNA binding"/>
    <property type="evidence" value="ECO:0007669"/>
    <property type="project" value="InterPro"/>
</dbReference>
<reference evidence="2 3" key="1">
    <citation type="submission" date="2018-07" db="EMBL/GenBank/DDBJ databases">
        <title>Complete genome sequence of Spiroplasma alleghenense PLHS-1 (ATCC 51752).</title>
        <authorList>
            <person name="Chou L."/>
            <person name="Lee T.-Y."/>
            <person name="Tsai Y.-M."/>
            <person name="Kuo C.-H."/>
        </authorList>
    </citation>
    <scope>NUCLEOTIDE SEQUENCE [LARGE SCALE GENOMIC DNA]</scope>
    <source>
        <strain evidence="2 3">PLHS-1</strain>
    </source>
</reference>